<proteinExistence type="predicted"/>
<reference evidence="2" key="1">
    <citation type="submission" date="2020-11" db="EMBL/GenBank/DDBJ databases">
        <authorList>
            <person name="Tran Van P."/>
        </authorList>
    </citation>
    <scope>NUCLEOTIDE SEQUENCE</scope>
</reference>
<gene>
    <name evidence="2" type="ORF">TPSB3V08_LOCUS7706</name>
</gene>
<dbReference type="AlphaFoldDB" id="A0A7R9H7R6"/>
<evidence type="ECO:0000256" key="1">
    <source>
        <dbReference type="SAM" id="MobiDB-lite"/>
    </source>
</evidence>
<protein>
    <submittedName>
        <fullName evidence="2">Uncharacterized protein</fullName>
    </submittedName>
</protein>
<sequence>MASYMAQDLLTGLALLSVHSEIKVDTDEVITKFSLGPRESDVLDTTTHVLSMASNIQQLCVILPHKLTDLTIHQPGRSIGLIVLARQQDTSYIGYMLLSTGRQPNTLDFQGNVQTCSRKKPSSCDKDWQRDLNIGKNHSLRRSTSVELEAVSSDLDSLLVKYETMFDSRNSPNSWTTPKPPDYTDASIAPPMPLPRIPTTIRDRKMHRLPSSSPNTRHVNSTATDRSEFDHCRLQATKVRLNYIMYPYKDMILDLNPDSFSRLHKH</sequence>
<feature type="region of interest" description="Disordered" evidence="1">
    <location>
        <begin position="169"/>
        <end position="194"/>
    </location>
</feature>
<dbReference type="EMBL" id="OD005149">
    <property type="protein sequence ID" value="CAD7411114.1"/>
    <property type="molecule type" value="Genomic_DNA"/>
</dbReference>
<evidence type="ECO:0000313" key="2">
    <source>
        <dbReference type="EMBL" id="CAD7411114.1"/>
    </source>
</evidence>
<accession>A0A7R9H7R6</accession>
<name>A0A7R9H7R6_TIMPO</name>
<organism evidence="2">
    <name type="scientific">Timema poppense</name>
    <name type="common">Walking stick</name>
    <dbReference type="NCBI Taxonomy" id="170557"/>
    <lineage>
        <taxon>Eukaryota</taxon>
        <taxon>Metazoa</taxon>
        <taxon>Ecdysozoa</taxon>
        <taxon>Arthropoda</taxon>
        <taxon>Hexapoda</taxon>
        <taxon>Insecta</taxon>
        <taxon>Pterygota</taxon>
        <taxon>Neoptera</taxon>
        <taxon>Polyneoptera</taxon>
        <taxon>Phasmatodea</taxon>
        <taxon>Timematodea</taxon>
        <taxon>Timematoidea</taxon>
        <taxon>Timematidae</taxon>
        <taxon>Timema</taxon>
    </lineage>
</organism>